<sequence length="58" mass="6897">MQYNQVKTRQQIAIEYGISPRTLRRWLKQNNIILPCRLLCPKEQSIIYKTFGYPGLTL</sequence>
<reference evidence="1 2" key="1">
    <citation type="submission" date="2018-06" db="EMBL/GenBank/DDBJ databases">
        <title>Genomic Encyclopedia of Archaeal and Bacterial Type Strains, Phase II (KMG-II): from individual species to whole genera.</title>
        <authorList>
            <person name="Goeker M."/>
        </authorList>
    </citation>
    <scope>NUCLEOTIDE SEQUENCE [LARGE SCALE GENOMIC DNA]</scope>
    <source>
        <strain evidence="1 2">DSM 24464</strain>
    </source>
</reference>
<keyword evidence="1" id="KW-0371">Homeobox</keyword>
<dbReference type="OrthoDB" id="828116at2"/>
<accession>A0A327RJ99</accession>
<evidence type="ECO:0000313" key="2">
    <source>
        <dbReference type="Proteomes" id="UP000248703"/>
    </source>
</evidence>
<dbReference type="Gene3D" id="1.10.10.60">
    <property type="entry name" value="Homeodomain-like"/>
    <property type="match status" value="1"/>
</dbReference>
<dbReference type="AlphaFoldDB" id="A0A327RJ99"/>
<keyword evidence="2" id="KW-1185">Reference proteome</keyword>
<dbReference type="Proteomes" id="UP000248703">
    <property type="component" value="Unassembled WGS sequence"/>
</dbReference>
<dbReference type="EMBL" id="QLLO01000003">
    <property type="protein sequence ID" value="RAJ16225.1"/>
    <property type="molecule type" value="Genomic_DNA"/>
</dbReference>
<dbReference type="GO" id="GO:0003677">
    <property type="term" value="F:DNA binding"/>
    <property type="evidence" value="ECO:0007669"/>
    <property type="project" value="UniProtKB-KW"/>
</dbReference>
<keyword evidence="1" id="KW-0238">DNA-binding</keyword>
<gene>
    <name evidence="1" type="ORF">LY08_01083</name>
</gene>
<dbReference type="Pfam" id="PF13384">
    <property type="entry name" value="HTH_23"/>
    <property type="match status" value="1"/>
</dbReference>
<protein>
    <submittedName>
        <fullName evidence="1">Homeodomain-like domain-containing protein</fullName>
    </submittedName>
</protein>
<evidence type="ECO:0000313" key="1">
    <source>
        <dbReference type="EMBL" id="RAJ16225.1"/>
    </source>
</evidence>
<name>A0A327RJ99_9FLAO</name>
<proteinExistence type="predicted"/>
<organism evidence="1 2">
    <name type="scientific">Olleya aquimaris</name>
    <dbReference type="NCBI Taxonomy" id="639310"/>
    <lineage>
        <taxon>Bacteria</taxon>
        <taxon>Pseudomonadati</taxon>
        <taxon>Bacteroidota</taxon>
        <taxon>Flavobacteriia</taxon>
        <taxon>Flavobacteriales</taxon>
        <taxon>Flavobacteriaceae</taxon>
    </lineage>
</organism>
<comment type="caution">
    <text evidence="1">The sequence shown here is derived from an EMBL/GenBank/DDBJ whole genome shotgun (WGS) entry which is preliminary data.</text>
</comment>